<reference evidence="2" key="1">
    <citation type="journal article" date="2022" name="Mol. Ecol. Resour.">
        <title>The genomes of chicory, endive, great burdock and yacon provide insights into Asteraceae palaeo-polyploidization history and plant inulin production.</title>
        <authorList>
            <person name="Fan W."/>
            <person name="Wang S."/>
            <person name="Wang H."/>
            <person name="Wang A."/>
            <person name="Jiang F."/>
            <person name="Liu H."/>
            <person name="Zhao H."/>
            <person name="Xu D."/>
            <person name="Zhang Y."/>
        </authorList>
    </citation>
    <scope>NUCLEOTIDE SEQUENCE [LARGE SCALE GENOMIC DNA]</scope>
    <source>
        <strain evidence="2">cv. Punajuju</strain>
    </source>
</reference>
<comment type="caution">
    <text evidence="1">The sequence shown here is derived from an EMBL/GenBank/DDBJ whole genome shotgun (WGS) entry which is preliminary data.</text>
</comment>
<gene>
    <name evidence="1" type="ORF">L2E82_39354</name>
</gene>
<dbReference type="EMBL" id="CM042015">
    <property type="protein sequence ID" value="KAI3709588.1"/>
    <property type="molecule type" value="Genomic_DNA"/>
</dbReference>
<name>A0ACB9AIB5_CICIN</name>
<keyword evidence="2" id="KW-1185">Reference proteome</keyword>
<evidence type="ECO:0000313" key="1">
    <source>
        <dbReference type="EMBL" id="KAI3709588.1"/>
    </source>
</evidence>
<sequence length="95" mass="10662">MEVLRATISKPNTRGDVVDCNGDIHDVDLHLNSKGLRLKHEEKGSCLLETKEIDLRFSLKDLETIEVIEKGSGGVVQLVRHKWIETLFALKVGIL</sequence>
<reference evidence="1 2" key="2">
    <citation type="journal article" date="2022" name="Mol. Ecol. Resour.">
        <title>The genomes of chicory, endive, great burdock and yacon provide insights into Asteraceae paleo-polyploidization history and plant inulin production.</title>
        <authorList>
            <person name="Fan W."/>
            <person name="Wang S."/>
            <person name="Wang H."/>
            <person name="Wang A."/>
            <person name="Jiang F."/>
            <person name="Liu H."/>
            <person name="Zhao H."/>
            <person name="Xu D."/>
            <person name="Zhang Y."/>
        </authorList>
    </citation>
    <scope>NUCLEOTIDE SEQUENCE [LARGE SCALE GENOMIC DNA]</scope>
    <source>
        <strain evidence="2">cv. Punajuju</strain>
        <tissue evidence="1">Leaves</tissue>
    </source>
</reference>
<proteinExistence type="predicted"/>
<dbReference type="Proteomes" id="UP001055811">
    <property type="component" value="Linkage Group LG07"/>
</dbReference>
<evidence type="ECO:0000313" key="2">
    <source>
        <dbReference type="Proteomes" id="UP001055811"/>
    </source>
</evidence>
<protein>
    <submittedName>
        <fullName evidence="1">Uncharacterized protein</fullName>
    </submittedName>
</protein>
<organism evidence="1 2">
    <name type="scientific">Cichorium intybus</name>
    <name type="common">Chicory</name>
    <dbReference type="NCBI Taxonomy" id="13427"/>
    <lineage>
        <taxon>Eukaryota</taxon>
        <taxon>Viridiplantae</taxon>
        <taxon>Streptophyta</taxon>
        <taxon>Embryophyta</taxon>
        <taxon>Tracheophyta</taxon>
        <taxon>Spermatophyta</taxon>
        <taxon>Magnoliopsida</taxon>
        <taxon>eudicotyledons</taxon>
        <taxon>Gunneridae</taxon>
        <taxon>Pentapetalae</taxon>
        <taxon>asterids</taxon>
        <taxon>campanulids</taxon>
        <taxon>Asterales</taxon>
        <taxon>Asteraceae</taxon>
        <taxon>Cichorioideae</taxon>
        <taxon>Cichorieae</taxon>
        <taxon>Cichoriinae</taxon>
        <taxon>Cichorium</taxon>
    </lineage>
</organism>
<accession>A0ACB9AIB5</accession>